<dbReference type="PATRIC" id="fig|742743.3.peg.1841"/>
<dbReference type="Gene3D" id="3.30.450.20">
    <property type="entry name" value="PAS domain"/>
    <property type="match status" value="1"/>
</dbReference>
<comment type="caution">
    <text evidence="2">The sequence shown here is derived from an EMBL/GenBank/DDBJ whole genome shotgun (WGS) entry which is preliminary data.</text>
</comment>
<dbReference type="InterPro" id="IPR000160">
    <property type="entry name" value="GGDEF_dom"/>
</dbReference>
<dbReference type="Gene3D" id="3.30.450.40">
    <property type="match status" value="1"/>
</dbReference>
<organism evidence="2 3">
    <name type="scientific">Dialister succinatiphilus YIT 11850</name>
    <dbReference type="NCBI Taxonomy" id="742743"/>
    <lineage>
        <taxon>Bacteria</taxon>
        <taxon>Bacillati</taxon>
        <taxon>Bacillota</taxon>
        <taxon>Negativicutes</taxon>
        <taxon>Veillonellales</taxon>
        <taxon>Veillonellaceae</taxon>
        <taxon>Dialister</taxon>
    </lineage>
</organism>
<dbReference type="SUPFAM" id="SSF55781">
    <property type="entry name" value="GAF domain-like"/>
    <property type="match status" value="1"/>
</dbReference>
<dbReference type="InterPro" id="IPR029016">
    <property type="entry name" value="GAF-like_dom_sf"/>
</dbReference>
<dbReference type="NCBIfam" id="TIGR00254">
    <property type="entry name" value="GGDEF"/>
    <property type="match status" value="1"/>
</dbReference>
<feature type="domain" description="GGDEF" evidence="1">
    <location>
        <begin position="328"/>
        <end position="450"/>
    </location>
</feature>
<keyword evidence="3" id="KW-1185">Reference proteome</keyword>
<dbReference type="CDD" id="cd01949">
    <property type="entry name" value="GGDEF"/>
    <property type="match status" value="1"/>
</dbReference>
<dbReference type="eggNOG" id="COG2199">
    <property type="taxonomic scope" value="Bacteria"/>
</dbReference>
<dbReference type="InterPro" id="IPR035965">
    <property type="entry name" value="PAS-like_dom_sf"/>
</dbReference>
<dbReference type="GO" id="GO:0043709">
    <property type="term" value="P:cell adhesion involved in single-species biofilm formation"/>
    <property type="evidence" value="ECO:0007669"/>
    <property type="project" value="TreeGrafter"/>
</dbReference>
<dbReference type="OrthoDB" id="1634656at2"/>
<reference evidence="2 3" key="1">
    <citation type="submission" date="2011-11" db="EMBL/GenBank/DDBJ databases">
        <title>The Genome Sequence of Dialister succinatiphilus YIT 11850.</title>
        <authorList>
            <consortium name="The Broad Institute Genome Sequencing Platform"/>
            <person name="Earl A."/>
            <person name="Ward D."/>
            <person name="Feldgarden M."/>
            <person name="Gevers D."/>
            <person name="Morotomi M."/>
            <person name="Young S.K."/>
            <person name="Zeng Q."/>
            <person name="Gargeya S."/>
            <person name="Fitzgerald M."/>
            <person name="Haas B."/>
            <person name="Abouelleil A."/>
            <person name="Alvarado L."/>
            <person name="Arachchi H.M."/>
            <person name="Berlin A."/>
            <person name="Brown A."/>
            <person name="Chapman S.B."/>
            <person name="Dunbar C."/>
            <person name="Gearin G."/>
            <person name="Goldberg J."/>
            <person name="Griggs A."/>
            <person name="Gujja S."/>
            <person name="Heiman D."/>
            <person name="Howarth C."/>
            <person name="Lui A."/>
            <person name="MacDonald P.J.P."/>
            <person name="Montmayeur A."/>
            <person name="Murphy C."/>
            <person name="Neiman D."/>
            <person name="Pearson M."/>
            <person name="Priest M."/>
            <person name="Roberts A."/>
            <person name="Saif S."/>
            <person name="Shea T."/>
            <person name="Sisk P."/>
            <person name="Stolte C."/>
            <person name="Sykes S."/>
            <person name="Wortman J."/>
            <person name="Nusbaum C."/>
            <person name="Birren B."/>
        </authorList>
    </citation>
    <scope>NUCLEOTIDE SEQUENCE [LARGE SCALE GENOMIC DNA]</scope>
    <source>
        <strain evidence="2 3">YIT 11850</strain>
    </source>
</reference>
<dbReference type="STRING" id="742743.HMPREF9453_01809"/>
<dbReference type="Pfam" id="PF00990">
    <property type="entry name" value="GGDEF"/>
    <property type="match status" value="1"/>
</dbReference>
<dbReference type="GO" id="GO:1902201">
    <property type="term" value="P:negative regulation of bacterial-type flagellum-dependent cell motility"/>
    <property type="evidence" value="ECO:0007669"/>
    <property type="project" value="TreeGrafter"/>
</dbReference>
<dbReference type="Pfam" id="PF01590">
    <property type="entry name" value="GAF"/>
    <property type="match status" value="1"/>
</dbReference>
<dbReference type="InterPro" id="IPR000014">
    <property type="entry name" value="PAS"/>
</dbReference>
<proteinExistence type="predicted"/>
<accession>H1D2H8</accession>
<dbReference type="InterPro" id="IPR003018">
    <property type="entry name" value="GAF"/>
</dbReference>
<dbReference type="PANTHER" id="PTHR45138:SF9">
    <property type="entry name" value="DIGUANYLATE CYCLASE DGCM-RELATED"/>
    <property type="match status" value="1"/>
</dbReference>
<dbReference type="Proteomes" id="UP000003277">
    <property type="component" value="Unassembled WGS sequence"/>
</dbReference>
<dbReference type="Gene3D" id="3.30.70.270">
    <property type="match status" value="1"/>
</dbReference>
<evidence type="ECO:0000259" key="1">
    <source>
        <dbReference type="PROSITE" id="PS50887"/>
    </source>
</evidence>
<dbReference type="GO" id="GO:0052621">
    <property type="term" value="F:diguanylate cyclase activity"/>
    <property type="evidence" value="ECO:0007669"/>
    <property type="project" value="TreeGrafter"/>
</dbReference>
<dbReference type="InterPro" id="IPR050469">
    <property type="entry name" value="Diguanylate_Cyclase"/>
</dbReference>
<dbReference type="SMART" id="SM00267">
    <property type="entry name" value="GGDEF"/>
    <property type="match status" value="1"/>
</dbReference>
<dbReference type="RefSeq" id="WP_008860303.1">
    <property type="nucleotide sequence ID" value="NZ_JH591189.1"/>
</dbReference>
<dbReference type="PANTHER" id="PTHR45138">
    <property type="entry name" value="REGULATORY COMPONENTS OF SENSORY TRANSDUCTION SYSTEM"/>
    <property type="match status" value="1"/>
</dbReference>
<gene>
    <name evidence="2" type="ORF">HMPREF9453_01809</name>
</gene>
<dbReference type="GO" id="GO:0005886">
    <property type="term" value="C:plasma membrane"/>
    <property type="evidence" value="ECO:0007669"/>
    <property type="project" value="TreeGrafter"/>
</dbReference>
<dbReference type="PROSITE" id="PS50887">
    <property type="entry name" value="GGDEF"/>
    <property type="match status" value="1"/>
</dbReference>
<evidence type="ECO:0000313" key="3">
    <source>
        <dbReference type="Proteomes" id="UP000003277"/>
    </source>
</evidence>
<dbReference type="NCBIfam" id="TIGR00229">
    <property type="entry name" value="sensory_box"/>
    <property type="match status" value="1"/>
</dbReference>
<dbReference type="InterPro" id="IPR043128">
    <property type="entry name" value="Rev_trsase/Diguanyl_cyclase"/>
</dbReference>
<name>H1D2H8_9FIRM</name>
<dbReference type="SUPFAM" id="SSF55785">
    <property type="entry name" value="PYP-like sensor domain (PAS domain)"/>
    <property type="match status" value="1"/>
</dbReference>
<dbReference type="HOGENOM" id="CLU_000445_70_66_9"/>
<dbReference type="EMBL" id="ADLT01000058">
    <property type="protein sequence ID" value="EHO62275.1"/>
    <property type="molecule type" value="Genomic_DNA"/>
</dbReference>
<sequence length="456" mass="52325">MEDDKFIPDLDMNVPVAYAAFEVVMDEEKKKAIDAIYVYVNKAYCEMVGKDKSELMGRSFLSVYDNADEKWFDYCYEAAQGKRIRNRMYSREVGHWLEFEVEPAGEGRAAFIFMNVDLDHVERMNLRQSTNTDDIIIKLVKIMDGGESYEKAVNHMLAELGTIIHADRLYILETDGKTASNTFEWCREGVKPEIDTLQNLPYDEYIGGWEKYLVRNTSLVLEDIGVLAADDPVDYENLKRQGIRNIMDSPIYDGGKLIGYIGADNYEISDAVNTQKILETISYFLGARMVNQKLLSRLDYLSHRDMLTGVRNRNSFMEKLEELEGLAHPAGIVFGDVNGLKRANDEEGHVAGDRLLRRAAKAMQQFWGDEFVYRAGGDEFVVLLPDISECAFYRKFEEFYDAMKAKENMSIALGAQWAESGSHLNAAFNQADRKMYQDKKKYYHLCLTEMDPEKVK</sequence>
<dbReference type="SUPFAM" id="SSF55073">
    <property type="entry name" value="Nucleotide cyclase"/>
    <property type="match status" value="1"/>
</dbReference>
<dbReference type="AlphaFoldDB" id="H1D2H8"/>
<dbReference type="InterPro" id="IPR029787">
    <property type="entry name" value="Nucleotide_cyclase"/>
</dbReference>
<evidence type="ECO:0000313" key="2">
    <source>
        <dbReference type="EMBL" id="EHO62275.1"/>
    </source>
</evidence>
<protein>
    <submittedName>
        <fullName evidence="2">Diguanylate cyclase (GGDEF) domain-containing protein</fullName>
    </submittedName>
</protein>